<dbReference type="eggNOG" id="ENOG50340W9">
    <property type="taxonomic scope" value="Bacteria"/>
</dbReference>
<name>U1GUU3_TRESO</name>
<dbReference type="RefSeq" id="WP_021329368.1">
    <property type="nucleotide sequence ID" value="NZ_AUZJ01000007.1"/>
</dbReference>
<reference evidence="3 4" key="1">
    <citation type="submission" date="2013-08" db="EMBL/GenBank/DDBJ databases">
        <authorList>
            <person name="Durkin A.S."/>
            <person name="Haft D.R."/>
            <person name="McCorrison J."/>
            <person name="Torralba M."/>
            <person name="Gillis M."/>
            <person name="Haft D.H."/>
            <person name="Methe B."/>
            <person name="Sutton G."/>
            <person name="Nelson K.E."/>
        </authorList>
    </citation>
    <scope>NUCLEOTIDE SEQUENCE [LARGE SCALE GENOMIC DNA]</scope>
    <source>
        <strain evidence="2 4">ATCC 35536</strain>
        <strain evidence="1 3">VPI DR56BR1116</strain>
    </source>
</reference>
<dbReference type="STRING" id="1125725.HMPREF1325_0356"/>
<dbReference type="EMBL" id="AVQI01000072">
    <property type="protein sequence ID" value="ERJ99839.1"/>
    <property type="molecule type" value="Genomic_DNA"/>
</dbReference>
<dbReference type="Proteomes" id="UP000016646">
    <property type="component" value="Unassembled WGS sequence"/>
</dbReference>
<evidence type="ECO:0000313" key="3">
    <source>
        <dbReference type="Proteomes" id="UP000016412"/>
    </source>
</evidence>
<protein>
    <submittedName>
        <fullName evidence="1">Uncharacterized protein</fullName>
    </submittedName>
</protein>
<comment type="caution">
    <text evidence="1">The sequence shown here is derived from an EMBL/GenBank/DDBJ whole genome shotgun (WGS) entry which is preliminary data.</text>
</comment>
<dbReference type="EMBL" id="AUZJ01000007">
    <property type="protein sequence ID" value="ERF61685.1"/>
    <property type="molecule type" value="Genomic_DNA"/>
</dbReference>
<evidence type="ECO:0000313" key="1">
    <source>
        <dbReference type="EMBL" id="ERF61685.1"/>
    </source>
</evidence>
<proteinExistence type="predicted"/>
<gene>
    <name evidence="2" type="ORF">HMPREF0860_0568</name>
    <name evidence="1" type="ORF">HMPREF1325_0356</name>
</gene>
<organism evidence="1 3">
    <name type="scientific">Treponema socranskii subsp. socranskii VPI DR56BR1116 = ATCC 35536</name>
    <dbReference type="NCBI Taxonomy" id="1125725"/>
    <lineage>
        <taxon>Bacteria</taxon>
        <taxon>Pseudomonadati</taxon>
        <taxon>Spirochaetota</taxon>
        <taxon>Spirochaetia</taxon>
        <taxon>Spirochaetales</taxon>
        <taxon>Treponemataceae</taxon>
        <taxon>Treponema</taxon>
    </lineage>
</organism>
<keyword evidence="4" id="KW-1185">Reference proteome</keyword>
<dbReference type="PATRIC" id="fig|1125725.3.peg.306"/>
<sequence>MYYPDAADSNPVFIHITVRNTGTDTLRFKLADDRMFSIDFNAYTIKNERLSQTETLIRKRTTNQTVYFREIALEAGEEYSFVENLKEYLTVANPSVYYVDLAFYPELYRFRDERIVSNRLTLEVRPSPSAASSSAIPVEAGTVRILQPEAIPPDQVVERTIVARQKSLWDQYFLYMDVEAMLERTPVQKRRYRAASADERERMIDAYKSDLMQSRIDGDIVAVPERFQIEKTVYSQTEGSVLVIEWFNNRTYYEKKSYTYRLRRREGVWQIYDYTVVNLGTE</sequence>
<evidence type="ECO:0000313" key="2">
    <source>
        <dbReference type="EMBL" id="ERJ99839.1"/>
    </source>
</evidence>
<dbReference type="AlphaFoldDB" id="U1GUU3"/>
<dbReference type="Proteomes" id="UP000016412">
    <property type="component" value="Unassembled WGS sequence"/>
</dbReference>
<evidence type="ECO:0000313" key="4">
    <source>
        <dbReference type="Proteomes" id="UP000016646"/>
    </source>
</evidence>
<accession>U1GUU3</accession>